<dbReference type="AlphaFoldDB" id="A0A4Y2FFK6"/>
<accession>A0A4Y2FFK6</accession>
<comment type="caution">
    <text evidence="1">The sequence shown here is derived from an EMBL/GenBank/DDBJ whole genome shotgun (WGS) entry which is preliminary data.</text>
</comment>
<sequence length="133" mass="14743">MNISHSTFNRAQCLSVHQLAHLTKPQRTYRLTLLGIYTFSRQVMTSHGSLSKVHHISAPSRDRIIIPDICGSFVLSPKMAKFVTKSSKLSPSMSLRSGFIGLAFGKGLCGVYGINLLRSFYDRELIAAKNADE</sequence>
<gene>
    <name evidence="1" type="ORF">AVEN_158344_1</name>
</gene>
<keyword evidence="2" id="KW-1185">Reference proteome</keyword>
<organism evidence="1 2">
    <name type="scientific">Araneus ventricosus</name>
    <name type="common">Orbweaver spider</name>
    <name type="synonym">Epeira ventricosa</name>
    <dbReference type="NCBI Taxonomy" id="182803"/>
    <lineage>
        <taxon>Eukaryota</taxon>
        <taxon>Metazoa</taxon>
        <taxon>Ecdysozoa</taxon>
        <taxon>Arthropoda</taxon>
        <taxon>Chelicerata</taxon>
        <taxon>Arachnida</taxon>
        <taxon>Araneae</taxon>
        <taxon>Araneomorphae</taxon>
        <taxon>Entelegynae</taxon>
        <taxon>Araneoidea</taxon>
        <taxon>Araneidae</taxon>
        <taxon>Araneus</taxon>
    </lineage>
</organism>
<dbReference type="EMBL" id="BGPR01000865">
    <property type="protein sequence ID" value="GBM38314.1"/>
    <property type="molecule type" value="Genomic_DNA"/>
</dbReference>
<evidence type="ECO:0000313" key="2">
    <source>
        <dbReference type="Proteomes" id="UP000499080"/>
    </source>
</evidence>
<dbReference type="Proteomes" id="UP000499080">
    <property type="component" value="Unassembled WGS sequence"/>
</dbReference>
<proteinExistence type="predicted"/>
<evidence type="ECO:0000313" key="1">
    <source>
        <dbReference type="EMBL" id="GBM38314.1"/>
    </source>
</evidence>
<reference evidence="1 2" key="1">
    <citation type="journal article" date="2019" name="Sci. Rep.">
        <title>Orb-weaving spider Araneus ventricosus genome elucidates the spidroin gene catalogue.</title>
        <authorList>
            <person name="Kono N."/>
            <person name="Nakamura H."/>
            <person name="Ohtoshi R."/>
            <person name="Moran D.A.P."/>
            <person name="Shinohara A."/>
            <person name="Yoshida Y."/>
            <person name="Fujiwara M."/>
            <person name="Mori M."/>
            <person name="Tomita M."/>
            <person name="Arakawa K."/>
        </authorList>
    </citation>
    <scope>NUCLEOTIDE SEQUENCE [LARGE SCALE GENOMIC DNA]</scope>
</reference>
<name>A0A4Y2FFK6_ARAVE</name>
<protein>
    <submittedName>
        <fullName evidence="1">Uncharacterized protein</fullName>
    </submittedName>
</protein>